<feature type="domain" description="Phosphoribosyltransferase" evidence="2">
    <location>
        <begin position="128"/>
        <end position="230"/>
    </location>
</feature>
<sequence>MGRAVLDLLLPPRCLNCRDPVSDPGALCPACWNNVRFISAPLCDDCGWPKALADEDCTACARRRLKLHRVRSAFFYDDDSRGLILRFKHGGRFDGAPAYAGWLARAAADLMPEVDVIVPVPLHRFRLMRRGYNQAALLARHLGRLTNKPVDVSLLRRIRSTPALGGHTAGQRMRLLKGVFALRARADIVGKRILLVDDVLTSGATLEELARVLRRGGAKTVDAVTLARVPLSED</sequence>
<dbReference type="EMBL" id="JBHUIP010000003">
    <property type="protein sequence ID" value="MFD2261926.1"/>
    <property type="molecule type" value="Genomic_DNA"/>
</dbReference>
<dbReference type="Pfam" id="PF18912">
    <property type="entry name" value="DZR_2"/>
    <property type="match status" value="1"/>
</dbReference>
<name>A0ABW5DN54_9PROT</name>
<comment type="similarity">
    <text evidence="1">Belongs to the ComF/GntX family.</text>
</comment>
<comment type="caution">
    <text evidence="4">The sequence shown here is derived from an EMBL/GenBank/DDBJ whole genome shotgun (WGS) entry which is preliminary data.</text>
</comment>
<dbReference type="InterPro" id="IPR044005">
    <property type="entry name" value="DZR_2"/>
</dbReference>
<dbReference type="InterPro" id="IPR000836">
    <property type="entry name" value="PRTase_dom"/>
</dbReference>
<reference evidence="5" key="1">
    <citation type="journal article" date="2019" name="Int. J. Syst. Evol. Microbiol.">
        <title>The Global Catalogue of Microorganisms (GCM) 10K type strain sequencing project: providing services to taxonomists for standard genome sequencing and annotation.</title>
        <authorList>
            <consortium name="The Broad Institute Genomics Platform"/>
            <consortium name="The Broad Institute Genome Sequencing Center for Infectious Disease"/>
            <person name="Wu L."/>
            <person name="Ma J."/>
        </authorList>
    </citation>
    <scope>NUCLEOTIDE SEQUENCE [LARGE SCALE GENOMIC DNA]</scope>
    <source>
        <strain evidence="5">CGMCC 1.19062</strain>
    </source>
</reference>
<dbReference type="InterPro" id="IPR051910">
    <property type="entry name" value="ComF/GntX_DNA_util-trans"/>
</dbReference>
<dbReference type="Pfam" id="PF00156">
    <property type="entry name" value="Pribosyltran"/>
    <property type="match status" value="1"/>
</dbReference>
<proteinExistence type="inferred from homology"/>
<accession>A0ABW5DN54</accession>
<protein>
    <submittedName>
        <fullName evidence="4">ComF family protein</fullName>
    </submittedName>
</protein>
<evidence type="ECO:0000256" key="1">
    <source>
        <dbReference type="ARBA" id="ARBA00008007"/>
    </source>
</evidence>
<dbReference type="InterPro" id="IPR029057">
    <property type="entry name" value="PRTase-like"/>
</dbReference>
<evidence type="ECO:0000259" key="2">
    <source>
        <dbReference type="Pfam" id="PF00156"/>
    </source>
</evidence>
<dbReference type="Gene3D" id="3.40.50.2020">
    <property type="match status" value="1"/>
</dbReference>
<dbReference type="CDD" id="cd06223">
    <property type="entry name" value="PRTases_typeI"/>
    <property type="match status" value="1"/>
</dbReference>
<dbReference type="SUPFAM" id="SSF53271">
    <property type="entry name" value="PRTase-like"/>
    <property type="match status" value="1"/>
</dbReference>
<evidence type="ECO:0000313" key="5">
    <source>
        <dbReference type="Proteomes" id="UP001597295"/>
    </source>
</evidence>
<feature type="domain" description="Double zinc ribbon" evidence="3">
    <location>
        <begin position="5"/>
        <end position="61"/>
    </location>
</feature>
<dbReference type="PANTHER" id="PTHR47505:SF1">
    <property type="entry name" value="DNA UTILIZATION PROTEIN YHGH"/>
    <property type="match status" value="1"/>
</dbReference>
<organism evidence="4 5">
    <name type="scientific">Lacibacterium aquatile</name>
    <dbReference type="NCBI Taxonomy" id="1168082"/>
    <lineage>
        <taxon>Bacteria</taxon>
        <taxon>Pseudomonadati</taxon>
        <taxon>Pseudomonadota</taxon>
        <taxon>Alphaproteobacteria</taxon>
        <taxon>Rhodospirillales</taxon>
        <taxon>Rhodospirillaceae</taxon>
    </lineage>
</organism>
<evidence type="ECO:0000313" key="4">
    <source>
        <dbReference type="EMBL" id="MFD2261926.1"/>
    </source>
</evidence>
<dbReference type="PANTHER" id="PTHR47505">
    <property type="entry name" value="DNA UTILIZATION PROTEIN YHGH"/>
    <property type="match status" value="1"/>
</dbReference>
<keyword evidence="5" id="KW-1185">Reference proteome</keyword>
<dbReference type="Proteomes" id="UP001597295">
    <property type="component" value="Unassembled WGS sequence"/>
</dbReference>
<gene>
    <name evidence="4" type="ORF">ACFSM5_03440</name>
</gene>
<evidence type="ECO:0000259" key="3">
    <source>
        <dbReference type="Pfam" id="PF18912"/>
    </source>
</evidence>
<dbReference type="RefSeq" id="WP_379874840.1">
    <property type="nucleotide sequence ID" value="NZ_JBHUIP010000003.1"/>
</dbReference>